<dbReference type="Proteomes" id="UP000594459">
    <property type="component" value="Chromosome"/>
</dbReference>
<protein>
    <submittedName>
        <fullName evidence="1">Uncharacterized protein</fullName>
    </submittedName>
</protein>
<reference evidence="1 2" key="1">
    <citation type="submission" date="2020-11" db="EMBL/GenBank/DDBJ databases">
        <title>The genome sequence of Erythrobacter sp. 6D36.</title>
        <authorList>
            <person name="Liu Y."/>
        </authorList>
    </citation>
    <scope>NUCLEOTIDE SEQUENCE [LARGE SCALE GENOMIC DNA]</scope>
    <source>
        <strain evidence="1 2">6D36</strain>
    </source>
</reference>
<evidence type="ECO:0000313" key="1">
    <source>
        <dbReference type="EMBL" id="QPC98639.1"/>
    </source>
</evidence>
<dbReference type="KEGG" id="qso:IRL76_12450"/>
<sequence length="299" mass="34667">MRADRIDLLISRDEIHDYVMNLWADGPIAESHRKGGMVHDIVDRFGKVPRFFYEPSEPEIEWTHFSTWWGGILLCDYDNPHIRDLRYLHEIYHAATLPYLRDCSVAMLESKNFANERQASTLTEMAIYLELPELRKLTFDHPIFMDRFLYPTGDFSRPDRQLVDHWKADSRTTFDFLLEQRRKVIEAPVSEIDPADPQVIWLRRYGEQGRNWVRIWSERYGEVENAMLTLIERSAAGERKAAGRNHLAWLLSDVVSEGTGVPFQREARAFRDAFDALVTAYDAAMTESGETAVKGKAPG</sequence>
<gene>
    <name evidence="1" type="ORF">IRL76_12450</name>
</gene>
<proteinExistence type="predicted"/>
<dbReference type="AlphaFoldDB" id="A0A7S8F3N5"/>
<accession>A0A7S8F3N5</accession>
<evidence type="ECO:0000313" key="2">
    <source>
        <dbReference type="Proteomes" id="UP000594459"/>
    </source>
</evidence>
<dbReference type="RefSeq" id="WP_200981643.1">
    <property type="nucleotide sequence ID" value="NZ_CP064654.1"/>
</dbReference>
<keyword evidence="2" id="KW-1185">Reference proteome</keyword>
<name>A0A7S8F3N5_9SPHN</name>
<organism evidence="1 2">
    <name type="scientific">Qipengyuania soli</name>
    <dbReference type="NCBI Taxonomy" id="2782568"/>
    <lineage>
        <taxon>Bacteria</taxon>
        <taxon>Pseudomonadati</taxon>
        <taxon>Pseudomonadota</taxon>
        <taxon>Alphaproteobacteria</taxon>
        <taxon>Sphingomonadales</taxon>
        <taxon>Erythrobacteraceae</taxon>
        <taxon>Qipengyuania</taxon>
    </lineage>
</organism>
<dbReference type="EMBL" id="CP064654">
    <property type="protein sequence ID" value="QPC98639.1"/>
    <property type="molecule type" value="Genomic_DNA"/>
</dbReference>